<dbReference type="RefSeq" id="WP_087305513.1">
    <property type="nucleotide sequence ID" value="NZ_NFLJ01000032.1"/>
</dbReference>
<dbReference type="EMBL" id="NFLJ01000032">
    <property type="protein sequence ID" value="OUQ33357.1"/>
    <property type="molecule type" value="Genomic_DNA"/>
</dbReference>
<proteinExistence type="predicted"/>
<sequence length="117" mass="13715">MAENRKRPHRVIIHLNDKELNSLNEKVQQTGYKREGYIRLLIAGYEPPSKPKKDFYDMIKQLRMIGNNLNQLCIIANKTGNIDYHKMRYALDDLHKNIVQIRTDVLLPRKAVDDGNN</sequence>
<dbReference type="InterPro" id="IPR053842">
    <property type="entry name" value="NikA-like"/>
</dbReference>
<evidence type="ECO:0008006" key="3">
    <source>
        <dbReference type="Google" id="ProtNLM"/>
    </source>
</evidence>
<accession>A0A1Y4SU07</accession>
<gene>
    <name evidence="1" type="ORF">B5E75_10645</name>
</gene>
<dbReference type="OrthoDB" id="1645362at2"/>
<dbReference type="Proteomes" id="UP000195305">
    <property type="component" value="Unassembled WGS sequence"/>
</dbReference>
<evidence type="ECO:0000313" key="2">
    <source>
        <dbReference type="Proteomes" id="UP000195305"/>
    </source>
</evidence>
<dbReference type="Pfam" id="PF21983">
    <property type="entry name" value="NikA-like"/>
    <property type="match status" value="1"/>
</dbReference>
<keyword evidence="2" id="KW-1185">Reference proteome</keyword>
<reference evidence="1 2" key="1">
    <citation type="journal article" date="2018" name="BMC Genomics">
        <title>Whole genome sequencing and function prediction of 133 gut anaerobes isolated from chicken caecum in pure cultures.</title>
        <authorList>
            <person name="Medvecky M."/>
            <person name="Cejkova D."/>
            <person name="Polansky O."/>
            <person name="Karasova D."/>
            <person name="Kubasova T."/>
            <person name="Cizek A."/>
            <person name="Rychlik I."/>
        </authorList>
    </citation>
    <scope>NUCLEOTIDE SEQUENCE [LARGE SCALE GENOMIC DNA]</scope>
    <source>
        <strain evidence="1 2">An13</strain>
    </source>
</reference>
<name>A0A1Y4SU07_9FIRM</name>
<evidence type="ECO:0000313" key="1">
    <source>
        <dbReference type="EMBL" id="OUQ33357.1"/>
    </source>
</evidence>
<dbReference type="AlphaFoldDB" id="A0A1Y4SU07"/>
<protein>
    <recommendedName>
        <fullName evidence="3">Plasmid mobilization relaxosome protein MobC</fullName>
    </recommendedName>
</protein>
<comment type="caution">
    <text evidence="1">The sequence shown here is derived from an EMBL/GenBank/DDBJ whole genome shotgun (WGS) entry which is preliminary data.</text>
</comment>
<organism evidence="1 2">
    <name type="scientific">Massilimicrobiota timonensis</name>
    <dbReference type="NCBI Taxonomy" id="1776392"/>
    <lineage>
        <taxon>Bacteria</taxon>
        <taxon>Bacillati</taxon>
        <taxon>Bacillota</taxon>
        <taxon>Erysipelotrichia</taxon>
        <taxon>Erysipelotrichales</taxon>
        <taxon>Erysipelotrichaceae</taxon>
        <taxon>Massilimicrobiota</taxon>
    </lineage>
</organism>